<organism evidence="1 2">
    <name type="scientific">Pseudomonas knackmussii (strain DSM 6978 / CCUG 54928 / LMG 23759 / B13)</name>
    <dbReference type="NCBI Taxonomy" id="1301098"/>
    <lineage>
        <taxon>Bacteria</taxon>
        <taxon>Pseudomonadati</taxon>
        <taxon>Pseudomonadota</taxon>
        <taxon>Gammaproteobacteria</taxon>
        <taxon>Pseudomonadales</taxon>
        <taxon>Pseudomonadaceae</taxon>
        <taxon>Pseudomonas</taxon>
    </lineage>
</organism>
<dbReference type="EMBL" id="HG322950">
    <property type="protein sequence ID" value="CDF83541.1"/>
    <property type="molecule type" value="Genomic_DNA"/>
</dbReference>
<proteinExistence type="predicted"/>
<name>A0A024HF83_PSEKB</name>
<dbReference type="InterPro" id="IPR052045">
    <property type="entry name" value="Sulfur_Carrier/Prot_Modifier"/>
</dbReference>
<dbReference type="InterPro" id="IPR016155">
    <property type="entry name" value="Mopterin_synth/thiamin_S_b"/>
</dbReference>
<dbReference type="Gene3D" id="3.10.20.30">
    <property type="match status" value="1"/>
</dbReference>
<dbReference type="STRING" id="1301098.PKB_2194"/>
<protein>
    <submittedName>
        <fullName evidence="1">Uncharacterized protein</fullName>
    </submittedName>
</protein>
<reference evidence="1 2" key="1">
    <citation type="submission" date="2013-03" db="EMBL/GenBank/DDBJ databases">
        <authorList>
            <person name="Linke B."/>
        </authorList>
    </citation>
    <scope>NUCLEOTIDE SEQUENCE [LARGE SCALE GENOMIC DNA]</scope>
    <source>
        <strain evidence="1 2">B13</strain>
    </source>
</reference>
<accession>A0A024HF83</accession>
<evidence type="ECO:0000313" key="2">
    <source>
        <dbReference type="Proteomes" id="UP000025241"/>
    </source>
</evidence>
<dbReference type="HOGENOM" id="CLU_114601_0_1_6"/>
<dbReference type="PANTHER" id="PTHR38031">
    <property type="entry name" value="SULFUR CARRIER PROTEIN SLR0821-RELATED"/>
    <property type="match status" value="1"/>
</dbReference>
<dbReference type="SUPFAM" id="SSF54285">
    <property type="entry name" value="MoaD/ThiS"/>
    <property type="match status" value="1"/>
</dbReference>
<dbReference type="RefSeq" id="WP_043251612.1">
    <property type="nucleotide sequence ID" value="NZ_HG322950.1"/>
</dbReference>
<dbReference type="Proteomes" id="UP000025241">
    <property type="component" value="Chromosome I"/>
</dbReference>
<dbReference type="AlphaFoldDB" id="A0A024HF83"/>
<dbReference type="PATRIC" id="fig|1301098.3.peg.2189"/>
<dbReference type="InterPro" id="IPR012675">
    <property type="entry name" value="Beta-grasp_dom_sf"/>
</dbReference>
<reference evidence="1 2" key="2">
    <citation type="submission" date="2014-05" db="EMBL/GenBank/DDBJ databases">
        <title>Genome sequence of the 3-chlorobenzoate degrading bacterium Pseudomonas knackmussii B13 shows multiple evidence for horizontal gene transfer.</title>
        <authorList>
            <person name="Miyazaki R."/>
            <person name="Bertelli C."/>
            <person name="Falquet L."/>
            <person name="Robinson-Rechavi M."/>
            <person name="Gharib W."/>
            <person name="Roy S."/>
            <person name="Van der Meer J.R."/>
        </authorList>
    </citation>
    <scope>NUCLEOTIDE SEQUENCE [LARGE SCALE GENOMIC DNA]</scope>
    <source>
        <strain evidence="1 2">B13</strain>
    </source>
</reference>
<dbReference type="eggNOG" id="COG1977">
    <property type="taxonomic scope" value="Bacteria"/>
</dbReference>
<dbReference type="PANTHER" id="PTHR38031:SF1">
    <property type="entry name" value="SULFUR CARRIER PROTEIN CYSO"/>
    <property type="match status" value="1"/>
</dbReference>
<dbReference type="CDD" id="cd17040">
    <property type="entry name" value="Ubl_MoaD_like"/>
    <property type="match status" value="1"/>
</dbReference>
<evidence type="ECO:0000313" key="1">
    <source>
        <dbReference type="EMBL" id="CDF83541.1"/>
    </source>
</evidence>
<keyword evidence="2" id="KW-1185">Reference proteome</keyword>
<gene>
    <name evidence="1" type="ORF">PKB_2194</name>
</gene>
<dbReference type="Pfam" id="PF02597">
    <property type="entry name" value="ThiS"/>
    <property type="match status" value="1"/>
</dbReference>
<sequence>MAHIVFAPSIQRHVEIPELDLPGTTLGGLLEEVFAQYPRLRGYLLDDQGGLRRHVTVFIDGLRLRDRLGLSDALAAESEVYVVQALSGG</sequence>
<dbReference type="InterPro" id="IPR003749">
    <property type="entry name" value="ThiS/MoaD-like"/>
</dbReference>
<dbReference type="KEGG" id="pkc:PKB_2194"/>